<dbReference type="STRING" id="1379270.GEMMAAP_11645"/>
<dbReference type="SUPFAM" id="SSF51621">
    <property type="entry name" value="Phosphoenolpyruvate/pyruvate domain"/>
    <property type="match status" value="1"/>
</dbReference>
<keyword evidence="1" id="KW-0732">Signal</keyword>
<dbReference type="GO" id="GO:0016832">
    <property type="term" value="F:aldehyde-lyase activity"/>
    <property type="evidence" value="ECO:0007669"/>
    <property type="project" value="TreeGrafter"/>
</dbReference>
<dbReference type="InterPro" id="IPR015813">
    <property type="entry name" value="Pyrv/PenolPyrv_kinase-like_dom"/>
</dbReference>
<evidence type="ECO:0000313" key="2">
    <source>
        <dbReference type="EMBL" id="AMW05275.1"/>
    </source>
</evidence>
<dbReference type="InterPro" id="IPR050251">
    <property type="entry name" value="HpcH-HpaI_aldolase"/>
</dbReference>
<evidence type="ECO:0000313" key="3">
    <source>
        <dbReference type="Proteomes" id="UP000076404"/>
    </source>
</evidence>
<dbReference type="EMBL" id="CP011454">
    <property type="protein sequence ID" value="AMW05275.1"/>
    <property type="molecule type" value="Genomic_DNA"/>
</dbReference>
<dbReference type="AlphaFoldDB" id="A0A143BL03"/>
<dbReference type="PANTHER" id="PTHR30502">
    <property type="entry name" value="2-KETO-3-DEOXY-L-RHAMNONATE ALDOLASE"/>
    <property type="match status" value="1"/>
</dbReference>
<evidence type="ECO:0000256" key="1">
    <source>
        <dbReference type="SAM" id="SignalP"/>
    </source>
</evidence>
<dbReference type="GO" id="GO:0005737">
    <property type="term" value="C:cytoplasm"/>
    <property type="evidence" value="ECO:0007669"/>
    <property type="project" value="TreeGrafter"/>
</dbReference>
<organism evidence="2 3">
    <name type="scientific">Gemmatimonas phototrophica</name>
    <dbReference type="NCBI Taxonomy" id="1379270"/>
    <lineage>
        <taxon>Bacteria</taxon>
        <taxon>Pseudomonadati</taxon>
        <taxon>Gemmatimonadota</taxon>
        <taxon>Gemmatimonadia</taxon>
        <taxon>Gemmatimonadales</taxon>
        <taxon>Gemmatimonadaceae</taxon>
        <taxon>Gemmatimonas</taxon>
    </lineage>
</organism>
<dbReference type="Proteomes" id="UP000076404">
    <property type="component" value="Chromosome"/>
</dbReference>
<accession>A0A143BL03</accession>
<sequence>MKYATAALALGVFPSAPAYAQQRLNPVIDLVAAGKPVFGLYAPANRRARPGQPAIPADSLKSMAQLAGEALAYKKLDYVFEGTMEYNFDQSFPPFAEFAKAMDAGGALTKGKGGRFTHPLFVKTGEIAPDPDLATARIGKQLNEGVSGIVFVDVLNAAELKQGIAALRFKSKGGTRSDDVGSAPARWGMSEKEYKERADLWPLNPKGELLTFTIVESKEGLSHIREIAAVPGVGVLFPGAGTLRGVFSTTDASGQRKFDEAAWEAAIQSVLAACKEFKVPCGYPAGAPDIEKRMKEGFSVFVIGWGEQGFKAVDLGRAASGR</sequence>
<protein>
    <submittedName>
        <fullName evidence="2">Uncharacterized protein</fullName>
    </submittedName>
</protein>
<name>A0A143BL03_9BACT</name>
<dbReference type="eggNOG" id="COG3836">
    <property type="taxonomic scope" value="Bacteria"/>
</dbReference>
<dbReference type="Gene3D" id="3.20.20.60">
    <property type="entry name" value="Phosphoenolpyruvate-binding domains"/>
    <property type="match status" value="1"/>
</dbReference>
<dbReference type="InterPro" id="IPR040442">
    <property type="entry name" value="Pyrv_kinase-like_dom_sf"/>
</dbReference>
<dbReference type="PANTHER" id="PTHR30502:SF0">
    <property type="entry name" value="PHOSPHOENOLPYRUVATE CARBOXYLASE FAMILY PROTEIN"/>
    <property type="match status" value="1"/>
</dbReference>
<gene>
    <name evidence="2" type="ORF">GEMMAAP_11645</name>
</gene>
<dbReference type="OrthoDB" id="86160at2"/>
<dbReference type="RefSeq" id="WP_026849624.1">
    <property type="nucleotide sequence ID" value="NZ_CP011454.1"/>
</dbReference>
<keyword evidence="3" id="KW-1185">Reference proteome</keyword>
<reference evidence="2 3" key="1">
    <citation type="journal article" date="2014" name="Proc. Natl. Acad. Sci. U.S.A.">
        <title>Functional type 2 photosynthetic reaction centers found in the rare bacterial phylum Gemmatimonadetes.</title>
        <authorList>
            <person name="Zeng Y."/>
            <person name="Feng F."/>
            <person name="Medova H."/>
            <person name="Dean J."/>
            <person name="Koblizek M."/>
        </authorList>
    </citation>
    <scope>NUCLEOTIDE SEQUENCE [LARGE SCALE GENOMIC DNA]</scope>
    <source>
        <strain evidence="2 3">AP64</strain>
    </source>
</reference>
<feature type="signal peptide" evidence="1">
    <location>
        <begin position="1"/>
        <end position="20"/>
    </location>
</feature>
<reference evidence="2 3" key="2">
    <citation type="journal article" date="2016" name="Environ. Microbiol. Rep.">
        <title>Metagenomic evidence for the presence of phototrophic Gemmatimonadetes bacteria in diverse environments.</title>
        <authorList>
            <person name="Zeng Y."/>
            <person name="Baumbach J."/>
            <person name="Barbosa E.G."/>
            <person name="Azevedo V."/>
            <person name="Zhang C."/>
            <person name="Koblizek M."/>
        </authorList>
    </citation>
    <scope>NUCLEOTIDE SEQUENCE [LARGE SCALE GENOMIC DNA]</scope>
    <source>
        <strain evidence="2 3">AP64</strain>
    </source>
</reference>
<feature type="chain" id="PRO_5007506839" evidence="1">
    <location>
        <begin position="21"/>
        <end position="322"/>
    </location>
</feature>
<proteinExistence type="predicted"/>
<dbReference type="KEGG" id="gph:GEMMAAP_11645"/>